<accession>A0A3P7JPE2</accession>
<dbReference type="Proteomes" id="UP000270094">
    <property type="component" value="Unassembled WGS sequence"/>
</dbReference>
<keyword evidence="2" id="KW-1185">Reference proteome</keyword>
<reference evidence="1 2" key="1">
    <citation type="submission" date="2018-11" db="EMBL/GenBank/DDBJ databases">
        <authorList>
            <consortium name="Pathogen Informatics"/>
        </authorList>
    </citation>
    <scope>NUCLEOTIDE SEQUENCE [LARGE SCALE GENOMIC DNA]</scope>
</reference>
<evidence type="ECO:0000313" key="2">
    <source>
        <dbReference type="Proteomes" id="UP000270094"/>
    </source>
</evidence>
<organism evidence="1 2">
    <name type="scientific">Strongylus vulgaris</name>
    <name type="common">Blood worm</name>
    <dbReference type="NCBI Taxonomy" id="40348"/>
    <lineage>
        <taxon>Eukaryota</taxon>
        <taxon>Metazoa</taxon>
        <taxon>Ecdysozoa</taxon>
        <taxon>Nematoda</taxon>
        <taxon>Chromadorea</taxon>
        <taxon>Rhabditida</taxon>
        <taxon>Rhabditina</taxon>
        <taxon>Rhabditomorpha</taxon>
        <taxon>Strongyloidea</taxon>
        <taxon>Strongylidae</taxon>
        <taxon>Strongylus</taxon>
    </lineage>
</organism>
<sequence>MAGLEHADDDAVDVPNLETSPECDFVSTITSRIQEVLALSPFVVIEKSLCLRLLKALSISSVNMRCSCLRP</sequence>
<name>A0A3P7JPE2_STRVU</name>
<dbReference type="EMBL" id="UYYB01108932">
    <property type="protein sequence ID" value="VDM80534.1"/>
    <property type="molecule type" value="Genomic_DNA"/>
</dbReference>
<dbReference type="AlphaFoldDB" id="A0A3P7JPE2"/>
<protein>
    <submittedName>
        <fullName evidence="1">Uncharacterized protein</fullName>
    </submittedName>
</protein>
<evidence type="ECO:0000313" key="1">
    <source>
        <dbReference type="EMBL" id="VDM80534.1"/>
    </source>
</evidence>
<gene>
    <name evidence="1" type="ORF">SVUK_LOCUS15532</name>
</gene>
<proteinExistence type="predicted"/>